<proteinExistence type="predicted"/>
<evidence type="ECO:0000313" key="2">
    <source>
        <dbReference type="Proteomes" id="UP000299102"/>
    </source>
</evidence>
<sequence length="72" mass="8064">MQRNNKGSILDDPLWRTGEGDRVIKGVVAFERKVDQLVFWEYAKPSVTDTIAAAITAAVYSSRPAQGRRGWL</sequence>
<reference evidence="1 2" key="1">
    <citation type="journal article" date="2019" name="Commun. Biol.">
        <title>The bagworm genome reveals a unique fibroin gene that provides high tensile strength.</title>
        <authorList>
            <person name="Kono N."/>
            <person name="Nakamura H."/>
            <person name="Ohtoshi R."/>
            <person name="Tomita M."/>
            <person name="Numata K."/>
            <person name="Arakawa K."/>
        </authorList>
    </citation>
    <scope>NUCLEOTIDE SEQUENCE [LARGE SCALE GENOMIC DNA]</scope>
</reference>
<protein>
    <submittedName>
        <fullName evidence="1">Uncharacterized protein</fullName>
    </submittedName>
</protein>
<dbReference type="EMBL" id="BGZK01000884">
    <property type="protein sequence ID" value="GBP63988.1"/>
    <property type="molecule type" value="Genomic_DNA"/>
</dbReference>
<comment type="caution">
    <text evidence="1">The sequence shown here is derived from an EMBL/GenBank/DDBJ whole genome shotgun (WGS) entry which is preliminary data.</text>
</comment>
<accession>A0A4C1XKM2</accession>
<dbReference type="Proteomes" id="UP000299102">
    <property type="component" value="Unassembled WGS sequence"/>
</dbReference>
<evidence type="ECO:0000313" key="1">
    <source>
        <dbReference type="EMBL" id="GBP63988.1"/>
    </source>
</evidence>
<organism evidence="1 2">
    <name type="scientific">Eumeta variegata</name>
    <name type="common">Bagworm moth</name>
    <name type="synonym">Eumeta japonica</name>
    <dbReference type="NCBI Taxonomy" id="151549"/>
    <lineage>
        <taxon>Eukaryota</taxon>
        <taxon>Metazoa</taxon>
        <taxon>Ecdysozoa</taxon>
        <taxon>Arthropoda</taxon>
        <taxon>Hexapoda</taxon>
        <taxon>Insecta</taxon>
        <taxon>Pterygota</taxon>
        <taxon>Neoptera</taxon>
        <taxon>Endopterygota</taxon>
        <taxon>Lepidoptera</taxon>
        <taxon>Glossata</taxon>
        <taxon>Ditrysia</taxon>
        <taxon>Tineoidea</taxon>
        <taxon>Psychidae</taxon>
        <taxon>Oiketicinae</taxon>
        <taxon>Eumeta</taxon>
    </lineage>
</organism>
<gene>
    <name evidence="1" type="ORF">EVAR_25139_1</name>
</gene>
<keyword evidence="2" id="KW-1185">Reference proteome</keyword>
<name>A0A4C1XKM2_EUMVA</name>
<dbReference type="AlphaFoldDB" id="A0A4C1XKM2"/>